<comment type="catalytic activity">
    <reaction evidence="10">
        <text>N-terminal L-seryl-[histone H2A] + acetyl-CoA = N-terminal N(alpha)-acetyl-L-seryl-[histone H2A] + CoA + H(+)</text>
        <dbReference type="Rhea" id="RHEA:50600"/>
        <dbReference type="Rhea" id="RHEA-COMP:12742"/>
        <dbReference type="Rhea" id="RHEA-COMP:12744"/>
        <dbReference type="ChEBI" id="CHEBI:15378"/>
        <dbReference type="ChEBI" id="CHEBI:57287"/>
        <dbReference type="ChEBI" id="CHEBI:57288"/>
        <dbReference type="ChEBI" id="CHEBI:64738"/>
        <dbReference type="ChEBI" id="CHEBI:83690"/>
        <dbReference type="EC" id="2.3.1.257"/>
    </reaction>
</comment>
<evidence type="ECO:0000256" key="10">
    <source>
        <dbReference type="ARBA" id="ARBA00047821"/>
    </source>
</evidence>
<keyword evidence="15" id="KW-1185">Reference proteome</keyword>
<name>A0A166U459_9AGAM</name>
<dbReference type="Pfam" id="PF00583">
    <property type="entry name" value="Acetyltransf_1"/>
    <property type="match status" value="1"/>
</dbReference>
<dbReference type="PANTHER" id="PTHR20531">
    <property type="entry name" value="N-ALPHA-ACETYLTRANSFERASE 40"/>
    <property type="match status" value="1"/>
</dbReference>
<evidence type="ECO:0000256" key="2">
    <source>
        <dbReference type="ARBA" id="ARBA00004496"/>
    </source>
</evidence>
<sequence length="207" mass="23660">MGPAAIRKANQASTSQLSADVSAAEVIKDSHYRFTVSNSEELTTEDRKVIWDIFESNMRDMYVKSAFGWDPSSKQEELFDKMSRFILCRMSDDSEGGPLVAYTIFRFDREEGEDVAYCYELQVAESSRKRGLGKALMQKLCSIGSKWRMKKAMLTVLKENTAAVKFYTSTGFAVDPTSPEYQSDEDEDWDDEDQDEEYDYVILSKTL</sequence>
<evidence type="ECO:0000313" key="15">
    <source>
        <dbReference type="Proteomes" id="UP000076532"/>
    </source>
</evidence>
<evidence type="ECO:0000256" key="6">
    <source>
        <dbReference type="ARBA" id="ARBA00022490"/>
    </source>
</evidence>
<feature type="domain" description="N-acetyltransferase" evidence="13">
    <location>
        <begin position="37"/>
        <end position="207"/>
    </location>
</feature>
<evidence type="ECO:0000256" key="7">
    <source>
        <dbReference type="ARBA" id="ARBA00022679"/>
    </source>
</evidence>
<keyword evidence="8" id="KW-0539">Nucleus</keyword>
<comment type="catalytic activity">
    <reaction evidence="11">
        <text>N-terminal L-seryl-[histone H4] + acetyl-CoA = N-terminal N(alpha)-acetyl-L-seryl-[histone H4] + CoA + H(+)</text>
        <dbReference type="Rhea" id="RHEA:50596"/>
        <dbReference type="Rhea" id="RHEA-COMP:12740"/>
        <dbReference type="Rhea" id="RHEA-COMP:12743"/>
        <dbReference type="ChEBI" id="CHEBI:15378"/>
        <dbReference type="ChEBI" id="CHEBI:57287"/>
        <dbReference type="ChEBI" id="CHEBI:57288"/>
        <dbReference type="ChEBI" id="CHEBI:64738"/>
        <dbReference type="ChEBI" id="CHEBI:83690"/>
        <dbReference type="EC" id="2.3.1.257"/>
    </reaction>
</comment>
<proteinExistence type="inferred from homology"/>
<dbReference type="GO" id="GO:0005634">
    <property type="term" value="C:nucleus"/>
    <property type="evidence" value="ECO:0007669"/>
    <property type="project" value="UniProtKB-SubCell"/>
</dbReference>
<gene>
    <name evidence="14" type="ORF">FIBSPDRAFT_1037745</name>
</gene>
<evidence type="ECO:0000256" key="12">
    <source>
        <dbReference type="SAM" id="MobiDB-lite"/>
    </source>
</evidence>
<evidence type="ECO:0000256" key="3">
    <source>
        <dbReference type="ARBA" id="ARBA00008870"/>
    </source>
</evidence>
<evidence type="ECO:0000259" key="13">
    <source>
        <dbReference type="PROSITE" id="PS51186"/>
    </source>
</evidence>
<organism evidence="14 15">
    <name type="scientific">Athelia psychrophila</name>
    <dbReference type="NCBI Taxonomy" id="1759441"/>
    <lineage>
        <taxon>Eukaryota</taxon>
        <taxon>Fungi</taxon>
        <taxon>Dikarya</taxon>
        <taxon>Basidiomycota</taxon>
        <taxon>Agaricomycotina</taxon>
        <taxon>Agaricomycetes</taxon>
        <taxon>Agaricomycetidae</taxon>
        <taxon>Atheliales</taxon>
        <taxon>Atheliaceae</taxon>
        <taxon>Athelia</taxon>
    </lineage>
</organism>
<dbReference type="EC" id="2.3.1.257" evidence="4"/>
<evidence type="ECO:0000256" key="4">
    <source>
        <dbReference type="ARBA" id="ARBA00012950"/>
    </source>
</evidence>
<dbReference type="SUPFAM" id="SSF55729">
    <property type="entry name" value="Acyl-CoA N-acyltransferases (Nat)"/>
    <property type="match status" value="1"/>
</dbReference>
<dbReference type="GO" id="GO:0043998">
    <property type="term" value="F:histone H2A acetyltransferase activity"/>
    <property type="evidence" value="ECO:0007669"/>
    <property type="project" value="InterPro"/>
</dbReference>
<feature type="compositionally biased region" description="Acidic residues" evidence="12">
    <location>
        <begin position="182"/>
        <end position="195"/>
    </location>
</feature>
<dbReference type="PANTHER" id="PTHR20531:SF1">
    <property type="entry name" value="N-ALPHA-ACETYLTRANSFERASE 40"/>
    <property type="match status" value="1"/>
</dbReference>
<evidence type="ECO:0000313" key="14">
    <source>
        <dbReference type="EMBL" id="KZP31295.1"/>
    </source>
</evidence>
<comment type="subcellular location">
    <subcellularLocation>
        <location evidence="2">Cytoplasm</location>
    </subcellularLocation>
    <subcellularLocation>
        <location evidence="1">Nucleus</location>
    </subcellularLocation>
</comment>
<dbReference type="InterPro" id="IPR016181">
    <property type="entry name" value="Acyl_CoA_acyltransferase"/>
</dbReference>
<dbReference type="OrthoDB" id="424551at2759"/>
<dbReference type="InterPro" id="IPR039949">
    <property type="entry name" value="NAA40"/>
</dbReference>
<dbReference type="AlphaFoldDB" id="A0A166U459"/>
<keyword evidence="9" id="KW-0012">Acyltransferase</keyword>
<reference evidence="14 15" key="1">
    <citation type="journal article" date="2016" name="Mol. Biol. Evol.">
        <title>Comparative Genomics of Early-Diverging Mushroom-Forming Fungi Provides Insights into the Origins of Lignocellulose Decay Capabilities.</title>
        <authorList>
            <person name="Nagy L.G."/>
            <person name="Riley R."/>
            <person name="Tritt A."/>
            <person name="Adam C."/>
            <person name="Daum C."/>
            <person name="Floudas D."/>
            <person name="Sun H."/>
            <person name="Yadav J.S."/>
            <person name="Pangilinan J."/>
            <person name="Larsson K.H."/>
            <person name="Matsuura K."/>
            <person name="Barry K."/>
            <person name="Labutti K."/>
            <person name="Kuo R."/>
            <person name="Ohm R.A."/>
            <person name="Bhattacharya S.S."/>
            <person name="Shirouzu T."/>
            <person name="Yoshinaga Y."/>
            <person name="Martin F.M."/>
            <person name="Grigoriev I.V."/>
            <person name="Hibbett D.S."/>
        </authorList>
    </citation>
    <scope>NUCLEOTIDE SEQUENCE [LARGE SCALE GENOMIC DNA]</scope>
    <source>
        <strain evidence="14 15">CBS 109695</strain>
    </source>
</reference>
<comment type="similarity">
    <text evidence="3">Belongs to the acetyltransferase family. NAA40 subfamily.</text>
</comment>
<evidence type="ECO:0000256" key="1">
    <source>
        <dbReference type="ARBA" id="ARBA00004123"/>
    </source>
</evidence>
<evidence type="ECO:0000256" key="11">
    <source>
        <dbReference type="ARBA" id="ARBA00049524"/>
    </source>
</evidence>
<dbReference type="EMBL" id="KV417490">
    <property type="protein sequence ID" value="KZP31295.1"/>
    <property type="molecule type" value="Genomic_DNA"/>
</dbReference>
<dbReference type="GO" id="GO:1990189">
    <property type="term" value="F:protein N-terminal-serine acetyltransferase activity"/>
    <property type="evidence" value="ECO:0007669"/>
    <property type="project" value="UniProtKB-EC"/>
</dbReference>
<protein>
    <recommendedName>
        <fullName evidence="5">N-alpha-acetyltransferase 40</fullName>
        <ecNumber evidence="4">2.3.1.257</ecNumber>
    </recommendedName>
</protein>
<dbReference type="PROSITE" id="PS51186">
    <property type="entry name" value="GNAT"/>
    <property type="match status" value="1"/>
</dbReference>
<dbReference type="Proteomes" id="UP000076532">
    <property type="component" value="Unassembled WGS sequence"/>
</dbReference>
<evidence type="ECO:0000256" key="9">
    <source>
        <dbReference type="ARBA" id="ARBA00023315"/>
    </source>
</evidence>
<dbReference type="STRING" id="436010.A0A166U459"/>
<keyword evidence="7" id="KW-0808">Transferase</keyword>
<dbReference type="InterPro" id="IPR000182">
    <property type="entry name" value="GNAT_dom"/>
</dbReference>
<feature type="region of interest" description="Disordered" evidence="12">
    <location>
        <begin position="173"/>
        <end position="195"/>
    </location>
</feature>
<keyword evidence="6" id="KW-0963">Cytoplasm</keyword>
<evidence type="ECO:0000256" key="8">
    <source>
        <dbReference type="ARBA" id="ARBA00023242"/>
    </source>
</evidence>
<evidence type="ECO:0000256" key="5">
    <source>
        <dbReference type="ARBA" id="ARBA00015043"/>
    </source>
</evidence>
<dbReference type="CDD" id="cd04301">
    <property type="entry name" value="NAT_SF"/>
    <property type="match status" value="1"/>
</dbReference>
<accession>A0A166U459</accession>
<dbReference type="GO" id="GO:0010485">
    <property type="term" value="F:histone H4 acetyltransferase activity"/>
    <property type="evidence" value="ECO:0007669"/>
    <property type="project" value="InterPro"/>
</dbReference>
<dbReference type="Gene3D" id="3.40.630.30">
    <property type="match status" value="1"/>
</dbReference>
<dbReference type="GO" id="GO:0005737">
    <property type="term" value="C:cytoplasm"/>
    <property type="evidence" value="ECO:0007669"/>
    <property type="project" value="UniProtKB-SubCell"/>
</dbReference>